<feature type="transmembrane region" description="Helical" evidence="2">
    <location>
        <begin position="34"/>
        <end position="51"/>
    </location>
</feature>
<dbReference type="Proteomes" id="UP000054740">
    <property type="component" value="Unassembled WGS sequence"/>
</dbReference>
<dbReference type="InterPro" id="IPR016035">
    <property type="entry name" value="Acyl_Trfase/lysoPLipase"/>
</dbReference>
<evidence type="ECO:0000256" key="2">
    <source>
        <dbReference type="SAM" id="Phobius"/>
    </source>
</evidence>
<accession>A0A158GBU9</accession>
<keyword evidence="4" id="KW-1185">Reference proteome</keyword>
<feature type="transmembrane region" description="Helical" evidence="2">
    <location>
        <begin position="291"/>
        <end position="310"/>
    </location>
</feature>
<evidence type="ECO:0000313" key="3">
    <source>
        <dbReference type="EMBL" id="SAL29604.1"/>
    </source>
</evidence>
<dbReference type="EMBL" id="FCNY02000004">
    <property type="protein sequence ID" value="SAL29604.1"/>
    <property type="molecule type" value="Genomic_DNA"/>
</dbReference>
<gene>
    <name evidence="3" type="ORF">AWB70_01766</name>
</gene>
<name>A0A158GBU9_CABCO</name>
<feature type="transmembrane region" description="Helical" evidence="2">
    <location>
        <begin position="184"/>
        <end position="207"/>
    </location>
</feature>
<dbReference type="AlphaFoldDB" id="A0A158GBU9"/>
<keyword evidence="2" id="KW-1133">Transmembrane helix</keyword>
<feature type="region of interest" description="Disordered" evidence="1">
    <location>
        <begin position="801"/>
        <end position="826"/>
    </location>
</feature>
<evidence type="ECO:0008006" key="5">
    <source>
        <dbReference type="Google" id="ProtNLM"/>
    </source>
</evidence>
<dbReference type="RefSeq" id="WP_075644325.1">
    <property type="nucleotide sequence ID" value="NZ_FCNY02000004.1"/>
</dbReference>
<evidence type="ECO:0000256" key="1">
    <source>
        <dbReference type="SAM" id="MobiDB-lite"/>
    </source>
</evidence>
<feature type="transmembrane region" description="Helical" evidence="2">
    <location>
        <begin position="219"/>
        <end position="239"/>
    </location>
</feature>
<sequence length="826" mass="88020">MTTVPAPRHSHRLDWLVRKLSPAMPWLFLALRRALIPTVCLVILAALFYLVPQSREVLLGLTEPPQTGPLSSTPLSVVNWTALISYYVASSVLALAVWYSARLLCTVEAWLGMPAAWKIRNLGPRWQAQVYNPAAMRFKDSDGDSIRRAIKWLPRAYGVLALSASMGALIFATLIWTVERGTALAVTTLAIIGPLLFVWGVAIRQAAMQSTSKWTQRAGIVMVAGIVIFCVGLGLALLFLDMANFAVWLIDVTASLLPAVLLAFVLWRRTVFTRWIDKEFWAESALDFEDVIGRVALFSGAGLVVLVLLAELKAAYVRSVGSAATVMIFLAAAVLFIAGLQLFLRRISRSVPGLTSAAAIVVFILASVAGCEPLGKEGLKAHARTAPVNAMLSGGAAGSSDAPPTPRLIVNAYGGGLRAAIYTSQVLARADDASCGEFGKHIEAMSGVSGGSLGIAVYLVARQQLIAHGDPWAPCEKATKTPLTDVVARALGQDHLSPVIARTLSLDLVPFTDPARGQAILDSWNDALADALKLAFAQQDALKHPPPGHVDDFDAPLAMKLADLSGGISPKPLVFFNTTDADNGNIVWFSNGANSAASSSFGDSSANGLMVGQAVLHSARFPIVTPAGEFMQGKTTHRLVDGGYADNSGAQTLMDQRARVNDGKSSNVVLIDIDGNPPAVFTIHKSGQDHECKPDKQLAIPTALLALLQARSAHAEQAVKRLADALPACTDSADKAHCLNPVRLSAPLDDNEKLSVERQCDQLKRARTAPLGWYTGNETAATVAEAAYRTADDLCRRAGLKEPCISPKPRDASPKGRRALLADSAP</sequence>
<feature type="transmembrane region" description="Helical" evidence="2">
    <location>
        <begin position="156"/>
        <end position="178"/>
    </location>
</feature>
<feature type="transmembrane region" description="Helical" evidence="2">
    <location>
        <begin position="351"/>
        <end position="370"/>
    </location>
</feature>
<dbReference type="SUPFAM" id="SSF52151">
    <property type="entry name" value="FabD/lysophospholipase-like"/>
    <property type="match status" value="1"/>
</dbReference>
<keyword evidence="2" id="KW-0812">Transmembrane</keyword>
<feature type="transmembrane region" description="Helical" evidence="2">
    <location>
        <begin position="77"/>
        <end position="99"/>
    </location>
</feature>
<protein>
    <recommendedName>
        <fullName evidence="5">Patatin-like phospholipase</fullName>
    </recommendedName>
</protein>
<feature type="transmembrane region" description="Helical" evidence="2">
    <location>
        <begin position="245"/>
        <end position="267"/>
    </location>
</feature>
<proteinExistence type="predicted"/>
<evidence type="ECO:0000313" key="4">
    <source>
        <dbReference type="Proteomes" id="UP000054740"/>
    </source>
</evidence>
<keyword evidence="2" id="KW-0472">Membrane</keyword>
<feature type="transmembrane region" description="Helical" evidence="2">
    <location>
        <begin position="322"/>
        <end position="344"/>
    </location>
</feature>
<reference evidence="4" key="1">
    <citation type="submission" date="2016-01" db="EMBL/GenBank/DDBJ databases">
        <authorList>
            <person name="Peeters C."/>
        </authorList>
    </citation>
    <scope>NUCLEOTIDE SEQUENCE [LARGE SCALE GENOMIC DNA]</scope>
</reference>
<organism evidence="3 4">
    <name type="scientific">Caballeronia cordobensis</name>
    <name type="common">Burkholderia cordobensis</name>
    <dbReference type="NCBI Taxonomy" id="1353886"/>
    <lineage>
        <taxon>Bacteria</taxon>
        <taxon>Pseudomonadati</taxon>
        <taxon>Pseudomonadota</taxon>
        <taxon>Betaproteobacteria</taxon>
        <taxon>Burkholderiales</taxon>
        <taxon>Burkholderiaceae</taxon>
        <taxon>Caballeronia</taxon>
    </lineage>
</organism>